<dbReference type="InterPro" id="IPR038765">
    <property type="entry name" value="Papain-like_cys_pep_sf"/>
</dbReference>
<evidence type="ECO:0000256" key="4">
    <source>
        <dbReference type="ARBA" id="ARBA00022723"/>
    </source>
</evidence>
<evidence type="ECO:0000256" key="8">
    <source>
        <dbReference type="ARBA" id="ARBA00022833"/>
    </source>
</evidence>
<dbReference type="EC" id="3.4.19.12" evidence="11"/>
<feature type="domain" description="USP" evidence="13">
    <location>
        <begin position="229"/>
        <end position="978"/>
    </location>
</feature>
<keyword evidence="6 11" id="KW-0833">Ubl conjugation pathway</keyword>
<evidence type="ECO:0000259" key="14">
    <source>
        <dbReference type="PROSITE" id="PS50271"/>
    </source>
</evidence>
<evidence type="ECO:0000256" key="9">
    <source>
        <dbReference type="ARBA" id="ARBA00058678"/>
    </source>
</evidence>
<evidence type="ECO:0000256" key="7">
    <source>
        <dbReference type="ARBA" id="ARBA00022801"/>
    </source>
</evidence>
<dbReference type="AlphaFoldDB" id="A0A7J7E1G9"/>
<dbReference type="InterPro" id="IPR001607">
    <property type="entry name" value="Znf_UBP"/>
</dbReference>
<evidence type="ECO:0000259" key="13">
    <source>
        <dbReference type="PROSITE" id="PS50235"/>
    </source>
</evidence>
<evidence type="ECO:0000256" key="2">
    <source>
        <dbReference type="ARBA" id="ARBA00009085"/>
    </source>
</evidence>
<dbReference type="InterPro" id="IPR018200">
    <property type="entry name" value="USP_CS"/>
</dbReference>
<dbReference type="Gene3D" id="3.90.70.10">
    <property type="entry name" value="Cysteine proteinases"/>
    <property type="match status" value="3"/>
</dbReference>
<evidence type="ECO:0000313" key="16">
    <source>
        <dbReference type="Proteomes" id="UP000593562"/>
    </source>
</evidence>
<feature type="domain" description="UBP-type" evidence="14">
    <location>
        <begin position="47"/>
        <end position="187"/>
    </location>
</feature>
<comment type="similarity">
    <text evidence="2 11">Belongs to the peptidase C19 family.</text>
</comment>
<comment type="function">
    <text evidence="9">Recognizes and hydrolyzes the peptide bond at the C-terminal Gly of ubiquitin. Involved in the processing of poly-ubiquitin precursors as well as that of ubiquitinated proteins. Is involved in resistance to the arginine analog canavanine (CAN).</text>
</comment>
<protein>
    <recommendedName>
        <fullName evidence="11">Ubiquitin carboxyl-terminal hydrolase</fullName>
        <ecNumber evidence="11">3.4.19.12</ecNumber>
    </recommendedName>
</protein>
<dbReference type="SUPFAM" id="SSF54001">
    <property type="entry name" value="Cysteine proteinases"/>
    <property type="match status" value="1"/>
</dbReference>
<dbReference type="OrthoDB" id="2020758at2759"/>
<dbReference type="PROSITE" id="PS50271">
    <property type="entry name" value="ZF_UBP"/>
    <property type="match status" value="1"/>
</dbReference>
<dbReference type="InterPro" id="IPR001394">
    <property type="entry name" value="Peptidase_C19_UCH"/>
</dbReference>
<keyword evidence="3 11" id="KW-0645">Protease</keyword>
<dbReference type="EMBL" id="JAAARO010000001">
    <property type="protein sequence ID" value="KAF5752490.1"/>
    <property type="molecule type" value="Genomic_DNA"/>
</dbReference>
<keyword evidence="8" id="KW-0862">Zinc</keyword>
<dbReference type="InterPro" id="IPR050164">
    <property type="entry name" value="Peptidase_C19"/>
</dbReference>
<accession>A0A7J7E1G9</accession>
<keyword evidence="4" id="KW-0479">Metal-binding</keyword>
<dbReference type="SUPFAM" id="SSF57850">
    <property type="entry name" value="RING/U-box"/>
    <property type="match status" value="1"/>
</dbReference>
<dbReference type="Pfam" id="PF00443">
    <property type="entry name" value="UCH"/>
    <property type="match status" value="1"/>
</dbReference>
<dbReference type="PROSITE" id="PS00973">
    <property type="entry name" value="USP_2"/>
    <property type="match status" value="1"/>
</dbReference>
<evidence type="ECO:0000256" key="11">
    <source>
        <dbReference type="RuleBase" id="RU366025"/>
    </source>
</evidence>
<dbReference type="GO" id="GO:0006508">
    <property type="term" value="P:proteolysis"/>
    <property type="evidence" value="ECO:0007669"/>
    <property type="project" value="UniProtKB-KW"/>
</dbReference>
<dbReference type="Proteomes" id="UP000593562">
    <property type="component" value="Unassembled WGS sequence"/>
</dbReference>
<reference evidence="15 16" key="1">
    <citation type="journal article" date="2020" name="Nat. Commun.">
        <title>Genome of Tripterygium wilfordii and identification of cytochrome P450 involved in triptolide biosynthesis.</title>
        <authorList>
            <person name="Tu L."/>
            <person name="Su P."/>
            <person name="Zhang Z."/>
            <person name="Gao L."/>
            <person name="Wang J."/>
            <person name="Hu T."/>
            <person name="Zhou J."/>
            <person name="Zhang Y."/>
            <person name="Zhao Y."/>
            <person name="Liu Y."/>
            <person name="Song Y."/>
            <person name="Tong Y."/>
            <person name="Lu Y."/>
            <person name="Yang J."/>
            <person name="Xu C."/>
            <person name="Jia M."/>
            <person name="Peters R.J."/>
            <person name="Huang L."/>
            <person name="Gao W."/>
        </authorList>
    </citation>
    <scope>NUCLEOTIDE SEQUENCE [LARGE SCALE GENOMIC DNA]</scope>
    <source>
        <strain evidence="16">cv. XIE 37</strain>
        <tissue evidence="15">Leaf</tissue>
    </source>
</reference>
<evidence type="ECO:0000256" key="1">
    <source>
        <dbReference type="ARBA" id="ARBA00000707"/>
    </source>
</evidence>
<dbReference type="PROSITE" id="PS50235">
    <property type="entry name" value="USP_3"/>
    <property type="match status" value="1"/>
</dbReference>
<dbReference type="FunFam" id="3.30.40.10:FF:000900">
    <property type="entry name" value="Ubiquitinyl hydrolase 1"/>
    <property type="match status" value="1"/>
</dbReference>
<dbReference type="FunCoup" id="A0A7J7E1G9">
    <property type="interactions" value="3383"/>
</dbReference>
<dbReference type="InterPro" id="IPR028889">
    <property type="entry name" value="USP"/>
</dbReference>
<dbReference type="GO" id="GO:0005829">
    <property type="term" value="C:cytosol"/>
    <property type="evidence" value="ECO:0007669"/>
    <property type="project" value="TreeGrafter"/>
</dbReference>
<comment type="caution">
    <text evidence="15">The sequence shown here is derived from an EMBL/GenBank/DDBJ whole genome shotgun (WGS) entry which is preliminary data.</text>
</comment>
<dbReference type="PANTHER" id="PTHR24006:SF781">
    <property type="entry name" value="LD34905P"/>
    <property type="match status" value="1"/>
</dbReference>
<feature type="region of interest" description="Disordered" evidence="12">
    <location>
        <begin position="389"/>
        <end position="447"/>
    </location>
</feature>
<dbReference type="GO" id="GO:0005634">
    <property type="term" value="C:nucleus"/>
    <property type="evidence" value="ECO:0007669"/>
    <property type="project" value="TreeGrafter"/>
</dbReference>
<keyword evidence="7 11" id="KW-0378">Hydrolase</keyword>
<dbReference type="InterPro" id="IPR013083">
    <property type="entry name" value="Znf_RING/FYVE/PHD"/>
</dbReference>
<feature type="compositionally biased region" description="Basic residues" evidence="12">
    <location>
        <begin position="1"/>
        <end position="11"/>
    </location>
</feature>
<gene>
    <name evidence="15" type="ORF">HS088_TW01G00401</name>
</gene>
<sequence>MGKRVKRKARTPAKEKRVVTPSNVVSQQINPSVHSVDNGDSVVKNRKACTHLSKGLDINKLADKIGSSDPVRCEDCREDVADRRTGKVKHGKKKGSASVDSKSESKAIWVCLECGHYACGGVGLPTITQSHAVRHARQTRHTLVIQWDNPLLCWCFPCTTLIPVEKTEGDSENKDILSDVLKLIKGQSLERSPVDVQDVWFGAGSVNSGIKSEGTVSNIIDGSGGYVVRGLVNLGNTCFFNSVMQSLLAMNKLREHFLNVDASLGPLTIALKKLFAETKDAGVKNLINPKSFFGCVCSNAPQFRGYQQHDSHELLRCLLDGLYNEEVGARKRIDLSQEEGYSSKLGPTFVDTVFGGQISSTVCCIKCGHSSTVYEPFLDLSLPVPTKRPTAKKVQLASRAKKTKRPPKRGGKIRQKPNRDTEEMLTSSADHTLGCSSGPAPIADESGSVPQVSSAVLDSGNQKSLEIASEEVALADDFAWLDYLEPETVSDELEPTLQNNDIAIVQDSKENDGVRNDVMTQNNEESSLAGELNIQPGSSRNPWEDEIPMQVQDSEVLLLPYKEEASTVGENLGGEADASSSVMGRGQEEVDFEGIGDLFDEPEISTVSTTKHFPGNEVSETSFAVGNSSESDLDEVDDTDAAVSVESCLAHFIEPELLSDDNAWDCENCAKELQHQSLEAKRKQPKTASKTMTNGGETRSQTDLLQLDKYNSCPMEIKSPSGGDGNTHIAVDICSESFASQNGEVDCWNQNFISIENGNNGELNLVVSQCVEGRDKMKEPQQEQSHTLGSCKSFNQESSSSPPITSCDGLNNTGYSKTRQTGAQLLVEHRQTNGSENKDINSKSVKVKRDATKRVLINKAPHVLTVHLKRFSQDARGRLSKLNGHVSFRETIDLGAYMDSRSGCKEKHVYSLVGVVEHQGTMRGGHYVAYVRGDRSRGKEKESNGGYVWYHANDAHVREVSLEQVLRCEAYILFYEEIRD</sequence>
<dbReference type="SMART" id="SM00290">
    <property type="entry name" value="ZnF_UBP"/>
    <property type="match status" value="1"/>
</dbReference>
<evidence type="ECO:0000256" key="3">
    <source>
        <dbReference type="ARBA" id="ARBA00022670"/>
    </source>
</evidence>
<dbReference type="GO" id="GO:0004843">
    <property type="term" value="F:cysteine-type deubiquitinase activity"/>
    <property type="evidence" value="ECO:0007669"/>
    <property type="project" value="UniProtKB-UniRule"/>
</dbReference>
<feature type="region of interest" description="Disordered" evidence="12">
    <location>
        <begin position="523"/>
        <end position="542"/>
    </location>
</feature>
<evidence type="ECO:0000313" key="15">
    <source>
        <dbReference type="EMBL" id="KAF5752490.1"/>
    </source>
</evidence>
<dbReference type="InParanoid" id="A0A7J7E1G9"/>
<evidence type="ECO:0000256" key="10">
    <source>
        <dbReference type="PROSITE-ProRule" id="PRU00502"/>
    </source>
</evidence>
<evidence type="ECO:0000256" key="12">
    <source>
        <dbReference type="SAM" id="MobiDB-lite"/>
    </source>
</evidence>
<feature type="region of interest" description="Disordered" evidence="12">
    <location>
        <begin position="776"/>
        <end position="813"/>
    </location>
</feature>
<organism evidence="15 16">
    <name type="scientific">Tripterygium wilfordii</name>
    <name type="common">Thunder God vine</name>
    <dbReference type="NCBI Taxonomy" id="458696"/>
    <lineage>
        <taxon>Eukaryota</taxon>
        <taxon>Viridiplantae</taxon>
        <taxon>Streptophyta</taxon>
        <taxon>Embryophyta</taxon>
        <taxon>Tracheophyta</taxon>
        <taxon>Spermatophyta</taxon>
        <taxon>Magnoliopsida</taxon>
        <taxon>eudicotyledons</taxon>
        <taxon>Gunneridae</taxon>
        <taxon>Pentapetalae</taxon>
        <taxon>rosids</taxon>
        <taxon>fabids</taxon>
        <taxon>Celastrales</taxon>
        <taxon>Celastraceae</taxon>
        <taxon>Tripterygium</taxon>
    </lineage>
</organism>
<feature type="compositionally biased region" description="Polar residues" evidence="12">
    <location>
        <begin position="782"/>
        <end position="813"/>
    </location>
</feature>
<dbReference type="PROSITE" id="PS00972">
    <property type="entry name" value="USP_1"/>
    <property type="match status" value="1"/>
</dbReference>
<proteinExistence type="inferred from homology"/>
<feature type="compositionally biased region" description="Polar residues" evidence="12">
    <location>
        <begin position="686"/>
        <end position="701"/>
    </location>
</feature>
<dbReference type="PANTHER" id="PTHR24006">
    <property type="entry name" value="UBIQUITIN CARBOXYL-TERMINAL HYDROLASE"/>
    <property type="match status" value="1"/>
</dbReference>
<feature type="region of interest" description="Disordered" evidence="12">
    <location>
        <begin position="1"/>
        <end position="23"/>
    </location>
</feature>
<keyword evidence="5 10" id="KW-0863">Zinc-finger</keyword>
<dbReference type="GO" id="GO:0016579">
    <property type="term" value="P:protein deubiquitination"/>
    <property type="evidence" value="ECO:0007669"/>
    <property type="project" value="InterPro"/>
</dbReference>
<feature type="region of interest" description="Disordered" evidence="12">
    <location>
        <begin position="608"/>
        <end position="634"/>
    </location>
</feature>
<evidence type="ECO:0000256" key="6">
    <source>
        <dbReference type="ARBA" id="ARBA00022786"/>
    </source>
</evidence>
<evidence type="ECO:0000256" key="5">
    <source>
        <dbReference type="ARBA" id="ARBA00022771"/>
    </source>
</evidence>
<comment type="catalytic activity">
    <reaction evidence="1 11">
        <text>Thiol-dependent hydrolysis of ester, thioester, amide, peptide and isopeptide bonds formed by the C-terminal Gly of ubiquitin (a 76-residue protein attached to proteins as an intracellular targeting signal).</text>
        <dbReference type="EC" id="3.4.19.12"/>
    </reaction>
</comment>
<name>A0A7J7E1G9_TRIWF</name>
<dbReference type="Gene3D" id="3.30.40.10">
    <property type="entry name" value="Zinc/RING finger domain, C3HC4 (zinc finger)"/>
    <property type="match status" value="1"/>
</dbReference>
<keyword evidence="16" id="KW-1185">Reference proteome</keyword>
<feature type="compositionally biased region" description="Basic residues" evidence="12">
    <location>
        <begin position="399"/>
        <end position="416"/>
    </location>
</feature>
<dbReference type="GO" id="GO:0008270">
    <property type="term" value="F:zinc ion binding"/>
    <property type="evidence" value="ECO:0007669"/>
    <property type="project" value="UniProtKB-KW"/>
</dbReference>
<keyword evidence="11" id="KW-0788">Thiol protease</keyword>
<feature type="region of interest" description="Disordered" evidence="12">
    <location>
        <begin position="677"/>
        <end position="701"/>
    </location>
</feature>
<dbReference type="Pfam" id="PF02148">
    <property type="entry name" value="zf-UBP"/>
    <property type="match status" value="1"/>
</dbReference>
<feature type="compositionally biased region" description="Polar residues" evidence="12">
    <location>
        <begin position="618"/>
        <end position="630"/>
    </location>
</feature>